<feature type="transmembrane region" description="Helical" evidence="7">
    <location>
        <begin position="202"/>
        <end position="226"/>
    </location>
</feature>
<dbReference type="Gene3D" id="3.30.565.10">
    <property type="entry name" value="Histidine kinase-like ATPase, C-terminal domain"/>
    <property type="match status" value="1"/>
</dbReference>
<dbReference type="KEGG" id="theu:HPC62_02595"/>
<dbReference type="FunFam" id="3.30.565.10:FF:000006">
    <property type="entry name" value="Sensor histidine kinase WalK"/>
    <property type="match status" value="1"/>
</dbReference>
<dbReference type="InterPro" id="IPR003661">
    <property type="entry name" value="HisK_dim/P_dom"/>
</dbReference>
<keyword evidence="5 9" id="KW-0418">Kinase</keyword>
<dbReference type="EC" id="2.7.13.3" evidence="2"/>
<dbReference type="InterPro" id="IPR036097">
    <property type="entry name" value="HisK_dim/P_sf"/>
</dbReference>
<dbReference type="EMBL" id="CP053661">
    <property type="protein sequence ID" value="QKD81206.1"/>
    <property type="molecule type" value="Genomic_DNA"/>
</dbReference>
<organism evidence="9 10">
    <name type="scientific">Thermoleptolyngbya sichuanensis A183</name>
    <dbReference type="NCBI Taxonomy" id="2737172"/>
    <lineage>
        <taxon>Bacteria</taxon>
        <taxon>Bacillati</taxon>
        <taxon>Cyanobacteriota</taxon>
        <taxon>Cyanophyceae</taxon>
        <taxon>Oculatellales</taxon>
        <taxon>Oculatellaceae</taxon>
        <taxon>Thermoleptolyngbya</taxon>
        <taxon>Thermoleptolyngbya sichuanensis</taxon>
    </lineage>
</organism>
<dbReference type="CDD" id="cd19410">
    <property type="entry name" value="HK9-like_sensor"/>
    <property type="match status" value="1"/>
</dbReference>
<dbReference type="SMART" id="SM00388">
    <property type="entry name" value="HisKA"/>
    <property type="match status" value="1"/>
</dbReference>
<evidence type="ECO:0000256" key="5">
    <source>
        <dbReference type="ARBA" id="ARBA00022777"/>
    </source>
</evidence>
<dbReference type="InterPro" id="IPR004358">
    <property type="entry name" value="Sig_transdc_His_kin-like_C"/>
</dbReference>
<reference evidence="9 10" key="1">
    <citation type="submission" date="2020-05" db="EMBL/GenBank/DDBJ databases">
        <title>Complete genome sequence of of a novel Thermoleptolyngbya strain isolated from hot springs of Ganzi, Sichuan China.</title>
        <authorList>
            <person name="Tang J."/>
            <person name="Daroch M."/>
            <person name="Li L."/>
            <person name="Waleron K."/>
            <person name="Waleron M."/>
            <person name="Waleron M."/>
        </authorList>
    </citation>
    <scope>NUCLEOTIDE SEQUENCE [LARGE SCALE GENOMIC DNA]</scope>
    <source>
        <strain evidence="9 10">PKUAC-SCTA183</strain>
    </source>
</reference>
<feature type="transmembrane region" description="Helical" evidence="7">
    <location>
        <begin position="20"/>
        <end position="41"/>
    </location>
</feature>
<dbReference type="InterPro" id="IPR005467">
    <property type="entry name" value="His_kinase_dom"/>
</dbReference>
<keyword evidence="6" id="KW-0902">Two-component regulatory system</keyword>
<evidence type="ECO:0000256" key="6">
    <source>
        <dbReference type="ARBA" id="ARBA00023012"/>
    </source>
</evidence>
<name>A0A6M8BAV8_9CYAN</name>
<proteinExistence type="predicted"/>
<dbReference type="AlphaFoldDB" id="A0A6M8BAV8"/>
<evidence type="ECO:0000256" key="2">
    <source>
        <dbReference type="ARBA" id="ARBA00012438"/>
    </source>
</evidence>
<dbReference type="SUPFAM" id="SSF55874">
    <property type="entry name" value="ATPase domain of HSP90 chaperone/DNA topoisomerase II/histidine kinase"/>
    <property type="match status" value="1"/>
</dbReference>
<dbReference type="Pfam" id="PF05227">
    <property type="entry name" value="CHASE3"/>
    <property type="match status" value="1"/>
</dbReference>
<dbReference type="CDD" id="cd00075">
    <property type="entry name" value="HATPase"/>
    <property type="match status" value="1"/>
</dbReference>
<dbReference type="PRINTS" id="PR00344">
    <property type="entry name" value="BCTRLSENSOR"/>
</dbReference>
<keyword evidence="10" id="KW-1185">Reference proteome</keyword>
<evidence type="ECO:0000259" key="8">
    <source>
        <dbReference type="PROSITE" id="PS50109"/>
    </source>
</evidence>
<keyword evidence="7" id="KW-0472">Membrane</keyword>
<dbReference type="SMART" id="SM00387">
    <property type="entry name" value="HATPase_c"/>
    <property type="match status" value="1"/>
</dbReference>
<dbReference type="InterPro" id="IPR036890">
    <property type="entry name" value="HATPase_C_sf"/>
</dbReference>
<sequence length="503" mass="56290">MSDSSVPAKNQKLPPASYRGAMIMSIPIVCLLSCVGIQAWLDHGIAQHEAQVQHTQKVRLETQALLNHLVDAETGVRGFGLTYRSEFLQPYYIAQIEIPKSLQKLETLVSDNPQQTQRLTIIKGYVDESVKLLENKLRLKRQIQETTPPPRQTAASLEDFYAWLEEGKELMDNTRYRIDAFAVEEENLLRDRQRQLDRYRQINTFVLLISVLVGIISGGFAIHLFLHLNRELAAREGCLQATNVELEQACDRLERFTASASHELRAPIAAILSNAQVGLMARDGDSTQPRQRLEKIVQLAKSMSALVNDLLFLARHEGKLDEESLQPFDVRSLLATHLNDLQYQTTLNLQITSDLPDDPVILRGDLDLVQQVITNLLSNACRYTPAGGSITVRLRTTEESAILEVIDTGIGIAPESLPYIFEQFYREDRARFQETGGFGLGLAIAQQIVQAHHGTISVTSEIGKGSTFTVTLPRISKLNLTSLPYSDVGLWQRAGDKARKQPS</sequence>
<dbReference type="InterPro" id="IPR050736">
    <property type="entry name" value="Sensor_HK_Regulatory"/>
</dbReference>
<evidence type="ECO:0000256" key="1">
    <source>
        <dbReference type="ARBA" id="ARBA00000085"/>
    </source>
</evidence>
<accession>A0A6M8BAV8</accession>
<keyword evidence="7" id="KW-1133">Transmembrane helix</keyword>
<keyword evidence="7" id="KW-0812">Transmembrane</keyword>
<dbReference type="GO" id="GO:0000155">
    <property type="term" value="F:phosphorelay sensor kinase activity"/>
    <property type="evidence" value="ECO:0007669"/>
    <property type="project" value="InterPro"/>
</dbReference>
<dbReference type="PANTHER" id="PTHR43711:SF1">
    <property type="entry name" value="HISTIDINE KINASE 1"/>
    <property type="match status" value="1"/>
</dbReference>
<gene>
    <name evidence="9" type="ORF">HPC62_02595</name>
</gene>
<evidence type="ECO:0000256" key="7">
    <source>
        <dbReference type="SAM" id="Phobius"/>
    </source>
</evidence>
<keyword evidence="3" id="KW-0597">Phosphoprotein</keyword>
<evidence type="ECO:0000313" key="10">
    <source>
        <dbReference type="Proteomes" id="UP000505210"/>
    </source>
</evidence>
<dbReference type="SUPFAM" id="SSF47384">
    <property type="entry name" value="Homodimeric domain of signal transducing histidine kinase"/>
    <property type="match status" value="1"/>
</dbReference>
<keyword evidence="4" id="KW-0808">Transferase</keyword>
<dbReference type="RefSeq" id="WP_172353621.1">
    <property type="nucleotide sequence ID" value="NZ_CP053661.1"/>
</dbReference>
<feature type="domain" description="Histidine kinase" evidence="8">
    <location>
        <begin position="259"/>
        <end position="476"/>
    </location>
</feature>
<dbReference type="PANTHER" id="PTHR43711">
    <property type="entry name" value="TWO-COMPONENT HISTIDINE KINASE"/>
    <property type="match status" value="1"/>
</dbReference>
<comment type="catalytic activity">
    <reaction evidence="1">
        <text>ATP + protein L-histidine = ADP + protein N-phospho-L-histidine.</text>
        <dbReference type="EC" id="2.7.13.3"/>
    </reaction>
</comment>
<evidence type="ECO:0000256" key="3">
    <source>
        <dbReference type="ARBA" id="ARBA00022553"/>
    </source>
</evidence>
<evidence type="ECO:0000313" key="9">
    <source>
        <dbReference type="EMBL" id="QKD81206.1"/>
    </source>
</evidence>
<dbReference type="PROSITE" id="PS50109">
    <property type="entry name" value="HIS_KIN"/>
    <property type="match status" value="1"/>
</dbReference>
<dbReference type="Proteomes" id="UP000505210">
    <property type="component" value="Chromosome"/>
</dbReference>
<evidence type="ECO:0000256" key="4">
    <source>
        <dbReference type="ARBA" id="ARBA00022679"/>
    </source>
</evidence>
<dbReference type="Pfam" id="PF00512">
    <property type="entry name" value="HisKA"/>
    <property type="match status" value="1"/>
</dbReference>
<dbReference type="InterPro" id="IPR003594">
    <property type="entry name" value="HATPase_dom"/>
</dbReference>
<dbReference type="Pfam" id="PF02518">
    <property type="entry name" value="HATPase_c"/>
    <property type="match status" value="1"/>
</dbReference>
<dbReference type="CDD" id="cd00082">
    <property type="entry name" value="HisKA"/>
    <property type="match status" value="1"/>
</dbReference>
<dbReference type="InterPro" id="IPR007891">
    <property type="entry name" value="CHASE3"/>
</dbReference>
<protein>
    <recommendedName>
        <fullName evidence="2">histidine kinase</fullName>
        <ecNumber evidence="2">2.7.13.3</ecNumber>
    </recommendedName>
</protein>
<dbReference type="Gene3D" id="1.10.287.130">
    <property type="match status" value="1"/>
</dbReference>